<gene>
    <name evidence="8" type="primary">ectB</name>
    <name evidence="8" type="ORF">H0A36_03990</name>
</gene>
<evidence type="ECO:0000256" key="1">
    <source>
        <dbReference type="ARBA" id="ARBA00001933"/>
    </source>
</evidence>
<dbReference type="UniPathway" id="UPA00067">
    <property type="reaction ID" value="UER00121"/>
</dbReference>
<dbReference type="AlphaFoldDB" id="A0A853I6G7"/>
<reference evidence="8 9" key="1">
    <citation type="submission" date="2020-07" db="EMBL/GenBank/DDBJ databases">
        <title>Endozoicomonas sp. nov., isolated from sediment.</title>
        <authorList>
            <person name="Gu T."/>
        </authorList>
    </citation>
    <scope>NUCLEOTIDE SEQUENCE [LARGE SCALE GENOMIC DNA]</scope>
    <source>
        <strain evidence="8 9">SM1973</strain>
    </source>
</reference>
<evidence type="ECO:0000256" key="5">
    <source>
        <dbReference type="ARBA" id="ARBA00022898"/>
    </source>
</evidence>
<organism evidence="8 9">
    <name type="scientific">Spartinivicinus marinus</name>
    <dbReference type="NCBI Taxonomy" id="2994442"/>
    <lineage>
        <taxon>Bacteria</taxon>
        <taxon>Pseudomonadati</taxon>
        <taxon>Pseudomonadota</taxon>
        <taxon>Gammaproteobacteria</taxon>
        <taxon>Oceanospirillales</taxon>
        <taxon>Zooshikellaceae</taxon>
        <taxon>Spartinivicinus</taxon>
    </lineage>
</organism>
<protein>
    <recommendedName>
        <fullName evidence="7">Diaminobutyrate--2-oxoglutarate transaminase</fullName>
        <ecNumber evidence="7">2.6.1.76</ecNumber>
    </recommendedName>
    <alternativeName>
        <fullName evidence="7">DABA aminotransferase</fullName>
    </alternativeName>
</protein>
<dbReference type="NCBIfam" id="TIGR02407">
    <property type="entry name" value="ectoine_ectB"/>
    <property type="match status" value="1"/>
</dbReference>
<dbReference type="InterPro" id="IPR012773">
    <property type="entry name" value="Ectoine_EctB"/>
</dbReference>
<dbReference type="SUPFAM" id="SSF53383">
    <property type="entry name" value="PLP-dependent transferases"/>
    <property type="match status" value="1"/>
</dbReference>
<dbReference type="PANTHER" id="PTHR43552:SF2">
    <property type="entry name" value="DIAMINOBUTYRATE--2-OXOGLUTARATE TRANSAMINASE"/>
    <property type="match status" value="1"/>
</dbReference>
<dbReference type="Pfam" id="PF00202">
    <property type="entry name" value="Aminotran_3"/>
    <property type="match status" value="1"/>
</dbReference>
<evidence type="ECO:0000256" key="2">
    <source>
        <dbReference type="ARBA" id="ARBA00008954"/>
    </source>
</evidence>
<keyword evidence="9" id="KW-1185">Reference proteome</keyword>
<dbReference type="InterPro" id="IPR015422">
    <property type="entry name" value="PyrdxlP-dep_Trfase_small"/>
</dbReference>
<evidence type="ECO:0000256" key="3">
    <source>
        <dbReference type="ARBA" id="ARBA00022576"/>
    </source>
</evidence>
<comment type="cofactor">
    <cofactor evidence="1 7">
        <name>pyridoxal 5'-phosphate</name>
        <dbReference type="ChEBI" id="CHEBI:597326"/>
    </cofactor>
</comment>
<dbReference type="EMBL" id="JACCKB010000003">
    <property type="protein sequence ID" value="NYZ65157.1"/>
    <property type="molecule type" value="Genomic_DNA"/>
</dbReference>
<dbReference type="InterPro" id="IPR005814">
    <property type="entry name" value="Aminotrans_3"/>
</dbReference>
<sequence length="427" mass="46832">MDVIDQLESQVRSYVRSFPTTFDIAENAIIYDEHGNKYIDFFAGAGTINYGHNPNNVTQALTNYLQKKGILHSLDKATTAKKAFITKFNDTILRPRKLDYKLQFTGPTGTNAVEAAIKLARKVTKRTNIIAFTNGYHGLTLGALSLTANDYYQDESYGGRHNVYHAPYDGYLGPNVNTINYLSQLIEDPSSGVPLPAAIILEVVQGEGGINVASREWLSALSALCKKHSILLIIDDIQVGNGRTGEFFSFEFADITPDIVCLSKAIGGGLPLALLLIKPEIDQWLAGEHTGTFRGNNLAFVAATELLSYWDNDSFSKSIHQKGQIIQSSLNQLAIDNPELSISVRGRGMVWGLEIPEQGMAQRLSKALFNKQLLAETCGNRDQVLKLLPPLTISEAELNVGLAIIATTLTELTYKKVATPQELEAVI</sequence>
<dbReference type="InterPro" id="IPR015421">
    <property type="entry name" value="PyrdxlP-dep_Trfase_major"/>
</dbReference>
<comment type="caution">
    <text evidence="8">The sequence shown here is derived from an EMBL/GenBank/DDBJ whole genome shotgun (WGS) entry which is preliminary data.</text>
</comment>
<keyword evidence="3 7" id="KW-0032">Aminotransferase</keyword>
<dbReference type="Proteomes" id="UP000569732">
    <property type="component" value="Unassembled WGS sequence"/>
</dbReference>
<dbReference type="PIRSF" id="PIRSF000521">
    <property type="entry name" value="Transaminase_4ab_Lys_Orn"/>
    <property type="match status" value="1"/>
</dbReference>
<dbReference type="InterPro" id="IPR049704">
    <property type="entry name" value="Aminotrans_3_PPA_site"/>
</dbReference>
<dbReference type="GO" id="GO:0047307">
    <property type="term" value="F:diaminobutyrate-pyruvate transaminase activity"/>
    <property type="evidence" value="ECO:0007669"/>
    <property type="project" value="InterPro"/>
</dbReference>
<dbReference type="GO" id="GO:0045303">
    <property type="term" value="F:diaminobutyrate-2-oxoglutarate transaminase activity"/>
    <property type="evidence" value="ECO:0007669"/>
    <property type="project" value="UniProtKB-EC"/>
</dbReference>
<evidence type="ECO:0000256" key="6">
    <source>
        <dbReference type="RuleBase" id="RU003560"/>
    </source>
</evidence>
<dbReference type="GO" id="GO:0030170">
    <property type="term" value="F:pyridoxal phosphate binding"/>
    <property type="evidence" value="ECO:0007669"/>
    <property type="project" value="InterPro"/>
</dbReference>
<dbReference type="EC" id="2.6.1.76" evidence="7"/>
<comment type="similarity">
    <text evidence="2 6">Belongs to the class-III pyridoxal-phosphate-dependent aminotransferase family.</text>
</comment>
<dbReference type="Gene3D" id="3.40.640.10">
    <property type="entry name" value="Type I PLP-dependent aspartate aminotransferase-like (Major domain)"/>
    <property type="match status" value="1"/>
</dbReference>
<dbReference type="NCBIfam" id="TIGR00709">
    <property type="entry name" value="dat"/>
    <property type="match status" value="1"/>
</dbReference>
<comment type="pathway">
    <text evidence="7">Amine and polyamine biosynthesis; ectoine biosynthesis; L-ectoine from L-aspartate 4-semialdehyde: step 1/3.</text>
</comment>
<accession>A0A853I6G7</accession>
<evidence type="ECO:0000256" key="7">
    <source>
        <dbReference type="RuleBase" id="RU365034"/>
    </source>
</evidence>
<dbReference type="InterPro" id="IPR015424">
    <property type="entry name" value="PyrdxlP-dep_Trfase"/>
</dbReference>
<name>A0A853I6G7_9GAMM</name>
<dbReference type="NCBIfam" id="NF006733">
    <property type="entry name" value="PRK09264.1"/>
    <property type="match status" value="1"/>
</dbReference>
<proteinExistence type="inferred from homology"/>
<evidence type="ECO:0000256" key="4">
    <source>
        <dbReference type="ARBA" id="ARBA00022679"/>
    </source>
</evidence>
<dbReference type="InterPro" id="IPR004637">
    <property type="entry name" value="Dat"/>
</dbReference>
<dbReference type="RefSeq" id="WP_180567177.1">
    <property type="nucleotide sequence ID" value="NZ_JACCKB010000003.1"/>
</dbReference>
<dbReference type="CDD" id="cd00610">
    <property type="entry name" value="OAT_like"/>
    <property type="match status" value="1"/>
</dbReference>
<dbReference type="PROSITE" id="PS00600">
    <property type="entry name" value="AA_TRANSFER_CLASS_3"/>
    <property type="match status" value="1"/>
</dbReference>
<dbReference type="Gene3D" id="3.90.1150.10">
    <property type="entry name" value="Aspartate Aminotransferase, domain 1"/>
    <property type="match status" value="1"/>
</dbReference>
<evidence type="ECO:0000313" key="9">
    <source>
        <dbReference type="Proteomes" id="UP000569732"/>
    </source>
</evidence>
<comment type="function">
    <text evidence="7">Catalyzes reversively the conversion of L-aspartate beta-semialdehyde (ASA) to L-2,4-diaminobutyrate (DABA) by transamination with L-glutamate.</text>
</comment>
<keyword evidence="4 7" id="KW-0808">Transferase</keyword>
<comment type="catalytic activity">
    <reaction evidence="7">
        <text>L-2,4-diaminobutanoate + 2-oxoglutarate = L-aspartate 4-semialdehyde + L-glutamate</text>
        <dbReference type="Rhea" id="RHEA:11160"/>
        <dbReference type="ChEBI" id="CHEBI:16810"/>
        <dbReference type="ChEBI" id="CHEBI:29985"/>
        <dbReference type="ChEBI" id="CHEBI:58761"/>
        <dbReference type="ChEBI" id="CHEBI:537519"/>
        <dbReference type="EC" id="2.6.1.76"/>
    </reaction>
</comment>
<keyword evidence="5 6" id="KW-0663">Pyridoxal phosphate</keyword>
<dbReference type="FunFam" id="3.40.640.10:FF:000004">
    <property type="entry name" value="Acetylornithine aminotransferase"/>
    <property type="match status" value="1"/>
</dbReference>
<dbReference type="PANTHER" id="PTHR43552">
    <property type="entry name" value="DIAMINOBUTYRATE--2-OXOGLUTARATE AMINOTRANSFERASE"/>
    <property type="match status" value="1"/>
</dbReference>
<dbReference type="GO" id="GO:0019491">
    <property type="term" value="P:ectoine biosynthetic process"/>
    <property type="evidence" value="ECO:0007669"/>
    <property type="project" value="UniProtKB-UniPathway"/>
</dbReference>
<evidence type="ECO:0000313" key="8">
    <source>
        <dbReference type="EMBL" id="NYZ65157.1"/>
    </source>
</evidence>